<evidence type="ECO:0000259" key="6">
    <source>
        <dbReference type="PROSITE" id="PS50066"/>
    </source>
</evidence>
<dbReference type="GO" id="GO:0046983">
    <property type="term" value="F:protein dimerization activity"/>
    <property type="evidence" value="ECO:0007669"/>
    <property type="project" value="InterPro"/>
</dbReference>
<dbReference type="InterPro" id="IPR033897">
    <property type="entry name" value="SRF-like_MADS-box"/>
</dbReference>
<evidence type="ECO:0000313" key="8">
    <source>
        <dbReference type="RefSeq" id="XP_018443272.2"/>
    </source>
</evidence>
<feature type="domain" description="MADS-box" evidence="6">
    <location>
        <begin position="4"/>
        <end position="49"/>
    </location>
</feature>
<keyword evidence="5" id="KW-0539">Nucleus</keyword>
<evidence type="ECO:0000256" key="5">
    <source>
        <dbReference type="ARBA" id="ARBA00023242"/>
    </source>
</evidence>
<dbReference type="CDD" id="cd00266">
    <property type="entry name" value="MADS_SRF_like"/>
    <property type="match status" value="1"/>
</dbReference>
<dbReference type="Gene3D" id="3.40.1810.10">
    <property type="entry name" value="Transcription factor, MADS-box"/>
    <property type="match status" value="1"/>
</dbReference>
<keyword evidence="7" id="KW-1185">Reference proteome</keyword>
<dbReference type="OrthoDB" id="1084607at2759"/>
<dbReference type="GO" id="GO:0000981">
    <property type="term" value="F:DNA-binding transcription factor activity, RNA polymerase II-specific"/>
    <property type="evidence" value="ECO:0007669"/>
    <property type="project" value="InterPro"/>
</dbReference>
<accession>A0A6J0K5P0</accession>
<keyword evidence="4" id="KW-0804">Transcription</keyword>
<dbReference type="GO" id="GO:0005634">
    <property type="term" value="C:nucleus"/>
    <property type="evidence" value="ECO:0007669"/>
    <property type="project" value="UniProtKB-SubCell"/>
</dbReference>
<reference evidence="8" key="2">
    <citation type="submission" date="2025-08" db="UniProtKB">
        <authorList>
            <consortium name="RefSeq"/>
        </authorList>
    </citation>
    <scope>IDENTIFICATION</scope>
    <source>
        <tissue evidence="8">Leaf</tissue>
    </source>
</reference>
<dbReference type="PANTHER" id="PTHR11945:SF702">
    <property type="entry name" value="AGAMOUS-LIKE 83-RELATED"/>
    <property type="match status" value="1"/>
</dbReference>
<dbReference type="PROSITE" id="PS50066">
    <property type="entry name" value="MADS_BOX_2"/>
    <property type="match status" value="1"/>
</dbReference>
<evidence type="ECO:0000256" key="2">
    <source>
        <dbReference type="ARBA" id="ARBA00023015"/>
    </source>
</evidence>
<evidence type="ECO:0000256" key="3">
    <source>
        <dbReference type="ARBA" id="ARBA00023125"/>
    </source>
</evidence>
<dbReference type="Pfam" id="PF00319">
    <property type="entry name" value="SRF-TF"/>
    <property type="match status" value="1"/>
</dbReference>
<keyword evidence="2" id="KW-0805">Transcription regulation</keyword>
<reference evidence="7" key="1">
    <citation type="journal article" date="2019" name="Database">
        <title>The radish genome database (RadishGD): an integrated information resource for radish genomics.</title>
        <authorList>
            <person name="Yu H.J."/>
            <person name="Baek S."/>
            <person name="Lee Y.J."/>
            <person name="Cho A."/>
            <person name="Mun J.H."/>
        </authorList>
    </citation>
    <scope>NUCLEOTIDE SEQUENCE [LARGE SCALE GENOMIC DNA]</scope>
    <source>
        <strain evidence="7">cv. WK10039</strain>
    </source>
</reference>
<gene>
    <name evidence="8" type="primary">LOC108815111</name>
</gene>
<dbReference type="GO" id="GO:0000978">
    <property type="term" value="F:RNA polymerase II cis-regulatory region sequence-specific DNA binding"/>
    <property type="evidence" value="ECO:0007669"/>
    <property type="project" value="TreeGrafter"/>
</dbReference>
<dbReference type="RefSeq" id="XP_018443272.2">
    <property type="nucleotide sequence ID" value="XM_018587770.2"/>
</dbReference>
<dbReference type="InterPro" id="IPR036879">
    <property type="entry name" value="TF_MADSbox_sf"/>
</dbReference>
<dbReference type="SUPFAM" id="SSF55455">
    <property type="entry name" value="SRF-like"/>
    <property type="match status" value="1"/>
</dbReference>
<evidence type="ECO:0000313" key="7">
    <source>
        <dbReference type="Proteomes" id="UP000504610"/>
    </source>
</evidence>
<keyword evidence="3" id="KW-0238">DNA-binding</keyword>
<evidence type="ECO:0000256" key="4">
    <source>
        <dbReference type="ARBA" id="ARBA00023163"/>
    </source>
</evidence>
<name>A0A6J0K5P0_RAPSA</name>
<dbReference type="Proteomes" id="UP000504610">
    <property type="component" value="Chromosome 7"/>
</dbReference>
<comment type="subcellular location">
    <subcellularLocation>
        <location evidence="1">Nucleus</location>
    </subcellularLocation>
</comment>
<dbReference type="SMART" id="SM00432">
    <property type="entry name" value="MADS"/>
    <property type="match status" value="1"/>
</dbReference>
<protein>
    <submittedName>
        <fullName evidence="8">Agamous-like MADS-box protein AGL97</fullName>
    </submittedName>
</protein>
<dbReference type="GeneID" id="108815111"/>
<organism evidence="7 8">
    <name type="scientific">Raphanus sativus</name>
    <name type="common">Radish</name>
    <name type="synonym">Raphanus raphanistrum var. sativus</name>
    <dbReference type="NCBI Taxonomy" id="3726"/>
    <lineage>
        <taxon>Eukaryota</taxon>
        <taxon>Viridiplantae</taxon>
        <taxon>Streptophyta</taxon>
        <taxon>Embryophyta</taxon>
        <taxon>Tracheophyta</taxon>
        <taxon>Spermatophyta</taxon>
        <taxon>Magnoliopsida</taxon>
        <taxon>eudicotyledons</taxon>
        <taxon>Gunneridae</taxon>
        <taxon>Pentapetalae</taxon>
        <taxon>rosids</taxon>
        <taxon>malvids</taxon>
        <taxon>Brassicales</taxon>
        <taxon>Brassicaceae</taxon>
        <taxon>Brassiceae</taxon>
        <taxon>Raphanus</taxon>
    </lineage>
</organism>
<dbReference type="KEGG" id="rsz:108815111"/>
<dbReference type="AlphaFoldDB" id="A0A6J0K5P0"/>
<evidence type="ECO:0000256" key="1">
    <source>
        <dbReference type="ARBA" id="ARBA00004123"/>
    </source>
</evidence>
<proteinExistence type="predicted"/>
<dbReference type="PANTHER" id="PTHR11945">
    <property type="entry name" value="MADS BOX PROTEIN"/>
    <property type="match status" value="1"/>
</dbReference>
<dbReference type="InterPro" id="IPR002100">
    <property type="entry name" value="TF_MADSbox"/>
</dbReference>
<sequence length="452" mass="49634">MGGLKRKIPTDEKIEKKESKSVAFSKRRRGLYSKASQLCVLSRAQVAILATPPCSKSNVSFFSFGHSSVDSVVSAFLKNQYPREDHLGSEFWWEDERLAESEDPTELSEAVDSISRMMQNLKGLRSKALANREDAKKKKKEVVRDQSQTLNLQSTCASSSCIHEDPPENLPGLVKKIKEEDQKVAVSDKNNNNKELDGNQTLGFQSSFASICIQDVSPENVEGVVNSSEQKDQIVVSSDSVNNNGLLGNLDGFDQVLSLDDDFIDFQGLVENCKEEDHLVDENKNVIKHGTHQDLDGNQTTGFQSSAASLCTQDVSPESLEGSEHKDQILASSDSNNGLLGNMDGFNQVLSFADDDFIDFEMDSEGLITTNFDMSVASTNGYSCTGSGSEDGAMMVIPSDSVKDNQMVAVSDSNNALPRNLYGCNQEFDIDQIFDFVKSTEDLSLNYIDVTP</sequence>
<dbReference type="GO" id="GO:0045944">
    <property type="term" value="P:positive regulation of transcription by RNA polymerase II"/>
    <property type="evidence" value="ECO:0007669"/>
    <property type="project" value="InterPro"/>
</dbReference>